<evidence type="ECO:0008006" key="4">
    <source>
        <dbReference type="Google" id="ProtNLM"/>
    </source>
</evidence>
<accession>A0A1V6TGI3</accession>
<feature type="region of interest" description="Disordered" evidence="1">
    <location>
        <begin position="1"/>
        <end position="34"/>
    </location>
</feature>
<keyword evidence="3" id="KW-1185">Reference proteome</keyword>
<dbReference type="InterPro" id="IPR022036">
    <property type="entry name" value="DUF3605"/>
</dbReference>
<dbReference type="Pfam" id="PF12239">
    <property type="entry name" value="DUF3605"/>
    <property type="match status" value="1"/>
</dbReference>
<dbReference type="STRING" id="303698.A0A1V6TGI3"/>
<dbReference type="GO" id="GO:0006044">
    <property type="term" value="P:N-acetylglucosamine metabolic process"/>
    <property type="evidence" value="ECO:0007669"/>
    <property type="project" value="TreeGrafter"/>
</dbReference>
<name>A0A1V6TGI3_9EURO</name>
<dbReference type="GO" id="GO:0005737">
    <property type="term" value="C:cytoplasm"/>
    <property type="evidence" value="ECO:0007669"/>
    <property type="project" value="TreeGrafter"/>
</dbReference>
<comment type="caution">
    <text evidence="2">The sequence shown here is derived from an EMBL/GenBank/DDBJ whole genome shotgun (WGS) entry which is preliminary data.</text>
</comment>
<protein>
    <recommendedName>
        <fullName evidence="4">N-acetylglucosamine-induced protein 1</fullName>
    </recommendedName>
</protein>
<evidence type="ECO:0000256" key="1">
    <source>
        <dbReference type="SAM" id="MobiDB-lite"/>
    </source>
</evidence>
<dbReference type="PANTHER" id="PTHR35020">
    <property type="entry name" value="N-ACETYLGLUCOSAMINE-INDUCED PROTEIN 1"/>
    <property type="match status" value="1"/>
</dbReference>
<dbReference type="OrthoDB" id="498286at2759"/>
<proteinExistence type="predicted"/>
<sequence length="334" mass="37899">MNIPHGGVSMRKRKEEVKKNEEEEEEAKVGGSQGRPAFLSAQRNFTPLWDSPRWSILIFFILFKRVLNSCCFGLIDFDSSCIASSITCLLHLIMSPPAFNLTALDHQLLAMTDEEFVPHDWDDLQSIIARNDLAALKRKPSDLRRYLDWSAATKAQYGSIMNYICQKRLRWSSPSESDANTPTSQSPSSAPSLASVPDTPAAIQSGVIAFRNPRPFADSEDYKILRNDWPYGLEPGISHLVVWSRTPIPVEDGEGHLTDDSKALIDDFVQRTFVDRLIRDPQQRFEDPKSQILWFKNWVGLQSVRALEHVHILTRDVPEDILFEWSGESGAKQD</sequence>
<reference evidence="3" key="1">
    <citation type="journal article" date="2017" name="Nat. Microbiol.">
        <title>Global analysis of biosynthetic gene clusters reveals vast potential of secondary metabolite production in Penicillium species.</title>
        <authorList>
            <person name="Nielsen J.C."/>
            <person name="Grijseels S."/>
            <person name="Prigent S."/>
            <person name="Ji B."/>
            <person name="Dainat J."/>
            <person name="Nielsen K.F."/>
            <person name="Frisvad J.C."/>
            <person name="Workman M."/>
            <person name="Nielsen J."/>
        </authorList>
    </citation>
    <scope>NUCLEOTIDE SEQUENCE [LARGE SCALE GENOMIC DNA]</scope>
    <source>
        <strain evidence="3">IBT 24891</strain>
    </source>
</reference>
<feature type="region of interest" description="Disordered" evidence="1">
    <location>
        <begin position="174"/>
        <end position="197"/>
    </location>
</feature>
<dbReference type="EMBL" id="MLKD01000006">
    <property type="protein sequence ID" value="OQE25468.1"/>
    <property type="molecule type" value="Genomic_DNA"/>
</dbReference>
<dbReference type="Proteomes" id="UP000191285">
    <property type="component" value="Unassembled WGS sequence"/>
</dbReference>
<gene>
    <name evidence="2" type="ORF">PENSTE_c006G04931</name>
</gene>
<dbReference type="PANTHER" id="PTHR35020:SF2">
    <property type="entry name" value="N-ACETYLGLUCOSAMINE-INDUCED PROTEIN 1"/>
    <property type="match status" value="1"/>
</dbReference>
<feature type="compositionally biased region" description="Low complexity" evidence="1">
    <location>
        <begin position="181"/>
        <end position="197"/>
    </location>
</feature>
<organism evidence="2 3">
    <name type="scientific">Penicillium steckii</name>
    <dbReference type="NCBI Taxonomy" id="303698"/>
    <lineage>
        <taxon>Eukaryota</taxon>
        <taxon>Fungi</taxon>
        <taxon>Dikarya</taxon>
        <taxon>Ascomycota</taxon>
        <taxon>Pezizomycotina</taxon>
        <taxon>Eurotiomycetes</taxon>
        <taxon>Eurotiomycetidae</taxon>
        <taxon>Eurotiales</taxon>
        <taxon>Aspergillaceae</taxon>
        <taxon>Penicillium</taxon>
    </lineage>
</organism>
<dbReference type="AlphaFoldDB" id="A0A1V6TGI3"/>
<evidence type="ECO:0000313" key="2">
    <source>
        <dbReference type="EMBL" id="OQE25468.1"/>
    </source>
</evidence>
<evidence type="ECO:0000313" key="3">
    <source>
        <dbReference type="Proteomes" id="UP000191285"/>
    </source>
</evidence>